<feature type="region of interest" description="Disordered" evidence="1">
    <location>
        <begin position="1870"/>
        <end position="1966"/>
    </location>
</feature>
<feature type="compositionally biased region" description="Basic and acidic residues" evidence="1">
    <location>
        <begin position="758"/>
        <end position="784"/>
    </location>
</feature>
<feature type="region of interest" description="Disordered" evidence="1">
    <location>
        <begin position="2306"/>
        <end position="2349"/>
    </location>
</feature>
<feature type="region of interest" description="Disordered" evidence="1">
    <location>
        <begin position="443"/>
        <end position="507"/>
    </location>
</feature>
<feature type="region of interest" description="Disordered" evidence="1">
    <location>
        <begin position="906"/>
        <end position="944"/>
    </location>
</feature>
<keyword evidence="3" id="KW-1185">Reference proteome</keyword>
<comment type="caution">
    <text evidence="2">The sequence shown here is derived from an EMBL/GenBank/DDBJ whole genome shotgun (WGS) entry which is preliminary data.</text>
</comment>
<evidence type="ECO:0000313" key="3">
    <source>
        <dbReference type="Proteomes" id="UP001283361"/>
    </source>
</evidence>
<feature type="compositionally biased region" description="Basic and acidic residues" evidence="1">
    <location>
        <begin position="797"/>
        <end position="809"/>
    </location>
</feature>
<feature type="region of interest" description="Disordered" evidence="1">
    <location>
        <begin position="1136"/>
        <end position="1179"/>
    </location>
</feature>
<feature type="region of interest" description="Disordered" evidence="1">
    <location>
        <begin position="2637"/>
        <end position="2663"/>
    </location>
</feature>
<dbReference type="EMBL" id="JAWDGP010002877">
    <property type="protein sequence ID" value="KAK3779169.1"/>
    <property type="molecule type" value="Genomic_DNA"/>
</dbReference>
<feature type="compositionally biased region" description="Basic and acidic residues" evidence="1">
    <location>
        <begin position="1744"/>
        <end position="1754"/>
    </location>
</feature>
<sequence>MKRNWVRFCEHVIQNDWNPEAIGEMTDFQQGHARFGSVPVIRCKTTNQGLRCVRLNKEGKWVECRRTRSLSPLKTGENLGYSDVSRWVTQEEVRQMSSLPVPNKCEAHILDHMRCRCAACMDLACRWRRALKKKMRATASGIVNDTQPKERRWTYWIDGCIESCPKLHAPIACPAERPDSETPRKKWPYVGSPRVNWWFGNYVPSSESSDDTAVCDEESDDDEVGGEKPINQEAGDESYEDGQRQKQEAEPCSSQGRTVRNESPQRETSRTNVARKDDTSPSHVTEFTLKRGGDSSSNTEENTTQTENLKGTQGAKVRRFSRGFLWSNNAKIGKQNCREFNVRNPRRCPCSPRQPGQRGALNRRYRAKSVDQVSNGDAFETAATEGLLSNEATTDHFRSVMCTDPSSKTVRTRGTLDCSPRGANAWKVKERYRRNMRELCVKKTVESGQESSLPTDIDRDEEISEEENRDRSENNRDRESRERKGKSNGKQNAVKKKPDQNEKLISEDLRRNIEELLQRDFRESNRCEEKDAAHNNNHKKTIAKNKKCRGKSPAGNRRVSSSKTCSPRRRSSDRLSDTTRLLRKYGVGDASPSKALCGQGQGEFVLKDDLGYYHVNAETDTDLPVMGQLPQNKAGSYKSRFLKDMGWGSNFENGESDATSSNQCKKLERRVKQHTEDKQSPIYKTIKIVDGNSFWDEMWHKLSRKKTGKNKEISLGDQASTHRGRLRKSFNRFETSVEKENTELSNEPTNDLSIPYPVRDHRISSKREKSTDTESKKSFVHDTMDSLMRQKQARKGTKFDSRGNSDHSQNETGQTRDGGKMFSKRHGNGDARIRTARDGSDSDHGHISRFLLCQGSPPPTSPDSQRRVKAKDRRTSDSDLPNTLDKDRILWSPWEVDKLSYAVRAHQRRRRNNGSSRAAAGHGHESGGDGVSDNDDEDFKTASTASLDDEYTIISPRSVTREARTRDNCGGRYGSQTLSGRRNSTCKYDNLLPGDDEYVLAAKTSAVSIDSATAGQKVPRVKIFDESDSEQSIKPLDETKNCQPVNMNKLRTESRWKTPTAQFVDITSKAHRNRPMGRTLQTGKSHFHQSCLPDLNSLSSGLWWQKKQNVNKDQKIKLYSDVTLNNDRFWYEAPRGRRHSKQKLGVGRFSIPGQGKPSNKTHQNKRSPHKQTKDTDSQTMDCINLKRNAGDYHSDESYTCGKSKYCSVDWVKRRQAEKKRQLDDAHSSGTSKEVSVTWPKQGKRGAAVAFQGGDSIQDKPLETINIRGPLEIDKNRRPLVEVNIFGPLEDDEAKFQIRESRASQVNPDDVKKVSAKLGKNESPTTPPDESVTRNSEEDSDTLTNDTYRLCAKCKDQDESTNHPEIPSVKGTVQSKLISDNQGSDLYVSARGDESPCSDIFINDPAYDHVHKSVSKKGTRSNDDSGVRDNISKEVTCLNRNAFFPPFASMKNDFSVSRTLNAHQYPKTDIMRKRTDSEKAHHRSREQKNCDRKKYLLDYELTEWPLPTRVFDESNSISLLEPPKIFKRIENDETKTFDGLKSQKTNLKVTANSVSKKVSRNRQADSEEKNDFFILVPTGQSETGLKPRSRSRSLSVSKANIKPTPATKNKIRSSCYPSYNVGTHAEQTGTKKKKIEGPKVNIKRPAITGKGVKSNISDCVQRKVLTRKVKKYPETIWHKYIRAERENQNWSNKLAELRESKESQDLVSKETLKVTCGTSSKEEKNIQKHSLRDRQAAVEAAANTMRKEKNLKENESTSSKSQPNVDEINTSRDLKYQRGAAKQKQQSCINIKEAEIAGWTLCPLTDGSKNHSGLDSNAEWAERRSNNVWVHAASELYRPKAGHRLQYGDGFVSNQPTAKMVDEPMRGEYQLQSSSRNDDFDDQDSQGQLQPEQLPFRNQDVVCVSQNTQRHHRRDRRHPKSCCGRPTSRKPIEKSSSSTSSSTSSENSTRDRCRLGKSARRFSRRHGFKKTKKTYSFIGAEDVDNISTAAPPPSLKSELSNKSIDFKENAPISPECPVRKAFSRGPVERENGTSVYKHQGGRAFLSHNDSETFSSSPSSEDEDSQTRALVELYRRNGDVRNNGDTFRASNRVLEEPAPACESQWKGQYESLMGDCSEENLGTSWRRMNRIEAKAKCLEGSMSRLKNNFFDIETRLDKVKNLQRDYMDRADRAVEMLRGERGRTGSRLRFKTAGSKTRRNAARSTMRELDLGSGELALQLSAGVEKNKVASSKAETLGPPAKNKREETFICPPSKRLTTNQAVLACRMRQPSCDISPTVESVLRDNNEEKPVANTDCEARQEFETLRAGEGITKDLRKSRKKSESRSHSEENIARNARQLNNSNSGCPDKYINHNKQENDCLKPLQKHLSKCGMEDNDKKEKSKGNITTNTDSSHEGFGRGAQSNKHRHMPRICPVSKDTSANNSNYRESPWSDILSAYQTWFKRPPFVHGDTENAWTDQFSSYFQLEENGNCVDNANDFISKSFRPHQSQCSFNLEKLKDSGYEQGINSKNKSLQQNIDSNDSINTDIEKTANLNRHCSRVEDPHGVLDMLSKLMSNVLSQNREKGQLKSKKIFMNTNKSLSRVYARSAQPSTSCDKSHIKIHRLKNHRSRRLSELPKYRRADEASVCTQQLKLRSSSVPCRSRRQRSSRSCSSRAGPVRRPTTSTQLCHEKICYEKSRSKRRPTSGPRTPKLEAIDKILNRKETNNKLREFYAREISRLCSDNLATHQNGSDAQTDPQVHENSAWNKIRLRPSRELHVHLPRGSQLPVSSSTSLYPLDYSRQVLMLKPLKRAQTRFPRSKFSWQRKTDLNLSTKKNHAKIMDSTCYAKNDSVYNDTTDVAPCKNVEFDYCLPNIRECHLASPPTPPSSPVDFCNEKFGHASHIKVQNIEAQKEEPKYSNKLLSPRIHDFKSSKSKNSTSYVQYCCGVWPSPQRQIEHKGLNVKNNSTEKPSGVIGPNVDKPNSQRLKFQLLNAPISEEELPLKSNHHFRCVPKTCREEAVAGDNHFNLPTAGLTQLERFGSGEESSHHTRGKEHRLTSSQVAENFEYFEDTVNTKQGSGANCSIVNEDISLRPRSDVYKGRVGRNGSVPLEEDDSNQCWEIGKKNKRAANRSNMINVRLTSLVPHDQFATHCAGEAASNSREYRPSKTFEDYHLPRNTRNTISSAPFAEDVPRRSLFYDFLTPTAGNDVHVLEGHSKKIYLNNQVPNIDENKVQVKQLQRVSEDELQDPVFVEENRPYKFTRTLDQNTRLEVLCFKKVHKPMSSFLRNSWSHSNEEHLYRSKTFSHEMSPYPISDGIEGGLAGPATRVRFTNPIPEANELPRSLVDSTRIGWKGSDPHITSATHDRGPLNGSLKDRASWDSTRRVLHFLAGCSLRDLQDYMASLRCTRSNTRYPARPLSADPIALGRRYDQTDSIRLADMPASLPRLLSARQQRASLNFICPVRKSDSSGYETNCDLDIDS</sequence>
<feature type="region of interest" description="Disordered" evidence="1">
    <location>
        <begin position="205"/>
        <end position="315"/>
    </location>
</feature>
<feature type="compositionally biased region" description="Basic and acidic residues" evidence="1">
    <location>
        <begin position="2373"/>
        <end position="2382"/>
    </location>
</feature>
<proteinExistence type="predicted"/>
<feature type="compositionally biased region" description="Polar residues" evidence="1">
    <location>
        <begin position="743"/>
        <end position="752"/>
    </location>
</feature>
<dbReference type="Proteomes" id="UP001283361">
    <property type="component" value="Unassembled WGS sequence"/>
</dbReference>
<feature type="compositionally biased region" description="Low complexity" evidence="1">
    <location>
        <begin position="1934"/>
        <end position="1944"/>
    </location>
</feature>
<feature type="region of interest" description="Disordered" evidence="1">
    <location>
        <begin position="1301"/>
        <end position="1343"/>
    </location>
</feature>
<feature type="region of interest" description="Disordered" evidence="1">
    <location>
        <begin position="2023"/>
        <end position="2065"/>
    </location>
</feature>
<feature type="compositionally biased region" description="Polar residues" evidence="1">
    <location>
        <begin position="1755"/>
        <end position="1767"/>
    </location>
</feature>
<feature type="compositionally biased region" description="Basic and acidic residues" evidence="1">
    <location>
        <begin position="827"/>
        <end position="846"/>
    </location>
</feature>
<feature type="region of interest" description="Disordered" evidence="1">
    <location>
        <begin position="731"/>
        <end position="884"/>
    </location>
</feature>
<accession>A0AAE1A0K4</accession>
<feature type="compositionally biased region" description="Acidic residues" evidence="1">
    <location>
        <begin position="208"/>
        <end position="224"/>
    </location>
</feature>
<feature type="compositionally biased region" description="Low complexity" evidence="1">
    <location>
        <begin position="295"/>
        <end position="308"/>
    </location>
</feature>
<protein>
    <submittedName>
        <fullName evidence="2">Uncharacterized protein</fullName>
    </submittedName>
</protein>
<feature type="compositionally biased region" description="Basic and acidic residues" evidence="1">
    <location>
        <begin position="2306"/>
        <end position="2331"/>
    </location>
</feature>
<feature type="region of interest" description="Disordered" evidence="1">
    <location>
        <begin position="1355"/>
        <end position="1374"/>
    </location>
</feature>
<feature type="compositionally biased region" description="Basic residues" evidence="1">
    <location>
        <begin position="1954"/>
        <end position="1966"/>
    </location>
</feature>
<feature type="compositionally biased region" description="Basic residues" evidence="1">
    <location>
        <begin position="1908"/>
        <end position="1919"/>
    </location>
</feature>
<name>A0AAE1A0K4_9GAST</name>
<gene>
    <name evidence="2" type="ORF">RRG08_037231</name>
</gene>
<evidence type="ECO:0000313" key="2">
    <source>
        <dbReference type="EMBL" id="KAK3779169.1"/>
    </source>
</evidence>
<feature type="region of interest" description="Disordered" evidence="1">
    <location>
        <begin position="526"/>
        <end position="579"/>
    </location>
</feature>
<feature type="region of interest" description="Disordered" evidence="1">
    <location>
        <begin position="2373"/>
        <end position="2406"/>
    </location>
</feature>
<feature type="region of interest" description="Disordered" evidence="1">
    <location>
        <begin position="1219"/>
        <end position="1240"/>
    </location>
</feature>
<feature type="region of interest" description="Disordered" evidence="1">
    <location>
        <begin position="1738"/>
        <end position="1770"/>
    </location>
</feature>
<feature type="compositionally biased region" description="Basic and acidic residues" evidence="1">
    <location>
        <begin position="466"/>
        <end position="482"/>
    </location>
</feature>
<evidence type="ECO:0000256" key="1">
    <source>
        <dbReference type="SAM" id="MobiDB-lite"/>
    </source>
</evidence>
<feature type="region of interest" description="Disordered" evidence="1">
    <location>
        <begin position="706"/>
        <end position="725"/>
    </location>
</feature>
<organism evidence="2 3">
    <name type="scientific">Elysia crispata</name>
    <name type="common">lettuce slug</name>
    <dbReference type="NCBI Taxonomy" id="231223"/>
    <lineage>
        <taxon>Eukaryota</taxon>
        <taxon>Metazoa</taxon>
        <taxon>Spiralia</taxon>
        <taxon>Lophotrochozoa</taxon>
        <taxon>Mollusca</taxon>
        <taxon>Gastropoda</taxon>
        <taxon>Heterobranchia</taxon>
        <taxon>Euthyneura</taxon>
        <taxon>Panpulmonata</taxon>
        <taxon>Sacoglossa</taxon>
        <taxon>Placobranchoidea</taxon>
        <taxon>Plakobranchidae</taxon>
        <taxon>Elysia</taxon>
    </lineage>
</organism>
<reference evidence="2" key="1">
    <citation type="journal article" date="2023" name="G3 (Bethesda)">
        <title>A reference genome for the long-term kleptoplast-retaining sea slug Elysia crispata morphotype clarki.</title>
        <authorList>
            <person name="Eastman K.E."/>
            <person name="Pendleton A.L."/>
            <person name="Shaikh M.A."/>
            <person name="Suttiyut T."/>
            <person name="Ogas R."/>
            <person name="Tomko P."/>
            <person name="Gavelis G."/>
            <person name="Widhalm J.R."/>
            <person name="Wisecaver J.H."/>
        </authorList>
    </citation>
    <scope>NUCLEOTIDE SEQUENCE</scope>
    <source>
        <strain evidence="2">ECLA1</strain>
    </source>
</reference>
<feature type="compositionally biased region" description="Basic and acidic residues" evidence="1">
    <location>
        <begin position="496"/>
        <end position="507"/>
    </location>
</feature>
<feature type="compositionally biased region" description="Basic and acidic residues" evidence="1">
    <location>
        <begin position="259"/>
        <end position="280"/>
    </location>
</feature>
<feature type="compositionally biased region" description="Basic residues" evidence="1">
    <location>
        <begin position="536"/>
        <end position="550"/>
    </location>
</feature>
<feature type="region of interest" description="Disordered" evidence="1">
    <location>
        <begin position="2942"/>
        <end position="2961"/>
    </location>
</feature>